<evidence type="ECO:0000256" key="1">
    <source>
        <dbReference type="SAM" id="Phobius"/>
    </source>
</evidence>
<keyword evidence="3" id="KW-1185">Reference proteome</keyword>
<sequence length="61" mass="6407">MEATNSSSMKKASERNETLETRGILGNLSDGVAKTIAVLITVSTVATVSFALDRLFASFGV</sequence>
<dbReference type="AlphaFoldDB" id="A0A2H3KH44"/>
<comment type="caution">
    <text evidence="2">The sequence shown here is derived from an EMBL/GenBank/DDBJ whole genome shotgun (WGS) entry which is preliminary data.</text>
</comment>
<name>A0A2H3KH44_9CHLR</name>
<proteinExistence type="predicted"/>
<reference evidence="2 3" key="1">
    <citation type="submission" date="2016-05" db="EMBL/GenBank/DDBJ databases">
        <authorList>
            <person name="Lavstsen T."/>
            <person name="Jespersen J.S."/>
        </authorList>
    </citation>
    <scope>NUCLEOTIDE SEQUENCE [LARGE SCALE GENOMIC DNA]</scope>
    <source>
        <strain evidence="2 3">B7-9</strain>
    </source>
</reference>
<accession>A0A2H3KH44</accession>
<protein>
    <submittedName>
        <fullName evidence="2">Uncharacterized protein</fullName>
    </submittedName>
</protein>
<evidence type="ECO:0000313" key="3">
    <source>
        <dbReference type="Proteomes" id="UP000220922"/>
    </source>
</evidence>
<dbReference type="RefSeq" id="WP_097654819.1">
    <property type="nucleotide sequence ID" value="NZ_LYXE01000167.1"/>
</dbReference>
<dbReference type="Proteomes" id="UP000220922">
    <property type="component" value="Unassembled WGS sequence"/>
</dbReference>
<organism evidence="2 3">
    <name type="scientific">Candidatus Chloroploca asiatica</name>
    <dbReference type="NCBI Taxonomy" id="1506545"/>
    <lineage>
        <taxon>Bacteria</taxon>
        <taxon>Bacillati</taxon>
        <taxon>Chloroflexota</taxon>
        <taxon>Chloroflexia</taxon>
        <taxon>Chloroflexales</taxon>
        <taxon>Chloroflexineae</taxon>
        <taxon>Oscillochloridaceae</taxon>
        <taxon>Candidatus Chloroploca</taxon>
    </lineage>
</organism>
<keyword evidence="1" id="KW-1133">Transmembrane helix</keyword>
<keyword evidence="1" id="KW-0812">Transmembrane</keyword>
<feature type="transmembrane region" description="Helical" evidence="1">
    <location>
        <begin position="32"/>
        <end position="52"/>
    </location>
</feature>
<evidence type="ECO:0000313" key="2">
    <source>
        <dbReference type="EMBL" id="PDV97063.1"/>
    </source>
</evidence>
<dbReference type="EMBL" id="LYXE01000167">
    <property type="protein sequence ID" value="PDV97063.1"/>
    <property type="molecule type" value="Genomic_DNA"/>
</dbReference>
<dbReference type="OrthoDB" id="166578at2"/>
<keyword evidence="1" id="KW-0472">Membrane</keyword>
<gene>
    <name evidence="2" type="ORF">A9Q02_19475</name>
</gene>